<dbReference type="GO" id="GO:0000978">
    <property type="term" value="F:RNA polymerase II cis-regulatory region sequence-specific DNA binding"/>
    <property type="evidence" value="ECO:0007669"/>
    <property type="project" value="TreeGrafter"/>
</dbReference>
<dbReference type="Gene3D" id="1.10.150.50">
    <property type="entry name" value="Transcription Factor, Ets-1"/>
    <property type="match status" value="1"/>
</dbReference>
<reference evidence="3 4" key="1">
    <citation type="journal article" date="2021" name="Elife">
        <title>Chloroplast acquisition without the gene transfer in kleptoplastic sea slugs, Plakobranchus ocellatus.</title>
        <authorList>
            <person name="Maeda T."/>
            <person name="Takahashi S."/>
            <person name="Yoshida T."/>
            <person name="Shimamura S."/>
            <person name="Takaki Y."/>
            <person name="Nagai Y."/>
            <person name="Toyoda A."/>
            <person name="Suzuki Y."/>
            <person name="Arimoto A."/>
            <person name="Ishii H."/>
            <person name="Satoh N."/>
            <person name="Nishiyama T."/>
            <person name="Hasebe M."/>
            <person name="Maruyama T."/>
            <person name="Minagawa J."/>
            <person name="Obokata J."/>
            <person name="Shigenobu S."/>
        </authorList>
    </citation>
    <scope>NUCLEOTIDE SEQUENCE [LARGE SCALE GENOMIC DNA]</scope>
</reference>
<sequence length="269" mass="29264">MSVLSSALEDAELSEASTSTTISTDSNQHAAASYAAILGRPGMDLGKRPTSNNNIDDDDDFYTTGLLNVMVTSSSSPTCQLDSSSASLGGIAMVPQSGLGADHDLAVKKEDLDGILGMELQDNSIAGWLGRLGLSQYIDCFQNHGFDNLFQLTDFSQENLERMNIPAQHRSKIWKSLLEFHQANQLSDVTQALGRSSGMTADTFLSSQMTASQPSQQSQQSVYNPGFYEVTRYTFKHTISMTKHSVTAKPQQQQNDESESPSKKSKSDE</sequence>
<dbReference type="GO" id="GO:0006915">
    <property type="term" value="P:apoptotic process"/>
    <property type="evidence" value="ECO:0007669"/>
    <property type="project" value="InterPro"/>
</dbReference>
<dbReference type="EMBL" id="BMAT01012556">
    <property type="protein sequence ID" value="GFR94519.1"/>
    <property type="molecule type" value="Genomic_DNA"/>
</dbReference>
<name>A0AAV4H9V4_9GAST</name>
<dbReference type="Proteomes" id="UP000762676">
    <property type="component" value="Unassembled WGS sequence"/>
</dbReference>
<gene>
    <name evidence="3" type="ORF">ElyMa_006251400</name>
</gene>
<dbReference type="PANTHER" id="PTHR11447:SF16">
    <property type="entry name" value="P53 PROTEIN LONG FORM VARIANT 1"/>
    <property type="match status" value="1"/>
</dbReference>
<dbReference type="SUPFAM" id="SSF47769">
    <property type="entry name" value="SAM/Pointed domain"/>
    <property type="match status" value="1"/>
</dbReference>
<dbReference type="GO" id="GO:0000981">
    <property type="term" value="F:DNA-binding transcription factor activity, RNA polymerase II-specific"/>
    <property type="evidence" value="ECO:0007669"/>
    <property type="project" value="TreeGrafter"/>
</dbReference>
<evidence type="ECO:0000259" key="2">
    <source>
        <dbReference type="PROSITE" id="PS50105"/>
    </source>
</evidence>
<dbReference type="Pfam" id="PF07647">
    <property type="entry name" value="SAM_2"/>
    <property type="match status" value="1"/>
</dbReference>
<feature type="region of interest" description="Disordered" evidence="1">
    <location>
        <begin position="1"/>
        <end position="25"/>
    </location>
</feature>
<organism evidence="3 4">
    <name type="scientific">Elysia marginata</name>
    <dbReference type="NCBI Taxonomy" id="1093978"/>
    <lineage>
        <taxon>Eukaryota</taxon>
        <taxon>Metazoa</taxon>
        <taxon>Spiralia</taxon>
        <taxon>Lophotrochozoa</taxon>
        <taxon>Mollusca</taxon>
        <taxon>Gastropoda</taxon>
        <taxon>Heterobranchia</taxon>
        <taxon>Euthyneura</taxon>
        <taxon>Panpulmonata</taxon>
        <taxon>Sacoglossa</taxon>
        <taxon>Placobranchoidea</taxon>
        <taxon>Plakobranchidae</taxon>
        <taxon>Elysia</taxon>
    </lineage>
</organism>
<accession>A0AAV4H9V4</accession>
<protein>
    <recommendedName>
        <fullName evidence="2">SAM domain-containing protein</fullName>
    </recommendedName>
</protein>
<dbReference type="PROSITE" id="PS50105">
    <property type="entry name" value="SAM_DOMAIN"/>
    <property type="match status" value="1"/>
</dbReference>
<comment type="caution">
    <text evidence="3">The sequence shown here is derived from an EMBL/GenBank/DDBJ whole genome shotgun (WGS) entry which is preliminary data.</text>
</comment>
<feature type="region of interest" description="Disordered" evidence="1">
    <location>
        <begin position="242"/>
        <end position="269"/>
    </location>
</feature>
<proteinExistence type="predicted"/>
<evidence type="ECO:0000256" key="1">
    <source>
        <dbReference type="SAM" id="MobiDB-lite"/>
    </source>
</evidence>
<feature type="compositionally biased region" description="Basic and acidic residues" evidence="1">
    <location>
        <begin position="260"/>
        <end position="269"/>
    </location>
</feature>
<evidence type="ECO:0000313" key="4">
    <source>
        <dbReference type="Proteomes" id="UP000762676"/>
    </source>
</evidence>
<dbReference type="InterPro" id="IPR013761">
    <property type="entry name" value="SAM/pointed_sf"/>
</dbReference>
<feature type="compositionally biased region" description="Polar residues" evidence="1">
    <location>
        <begin position="242"/>
        <end position="255"/>
    </location>
</feature>
<dbReference type="GO" id="GO:0005634">
    <property type="term" value="C:nucleus"/>
    <property type="evidence" value="ECO:0007669"/>
    <property type="project" value="InterPro"/>
</dbReference>
<dbReference type="InterPro" id="IPR001660">
    <property type="entry name" value="SAM"/>
</dbReference>
<dbReference type="PANTHER" id="PTHR11447">
    <property type="entry name" value="CELLULAR TUMOR ANTIGEN P53"/>
    <property type="match status" value="1"/>
</dbReference>
<dbReference type="AlphaFoldDB" id="A0AAV4H9V4"/>
<evidence type="ECO:0000313" key="3">
    <source>
        <dbReference type="EMBL" id="GFR94519.1"/>
    </source>
</evidence>
<feature type="compositionally biased region" description="Polar residues" evidence="1">
    <location>
        <begin position="15"/>
        <end position="25"/>
    </location>
</feature>
<feature type="domain" description="SAM" evidence="2">
    <location>
        <begin position="120"/>
        <end position="165"/>
    </location>
</feature>
<dbReference type="InterPro" id="IPR002117">
    <property type="entry name" value="p53_tumour_suppressor"/>
</dbReference>
<keyword evidence="4" id="KW-1185">Reference proteome</keyword>
<dbReference type="SMART" id="SM00454">
    <property type="entry name" value="SAM"/>
    <property type="match status" value="1"/>
</dbReference>